<gene>
    <name evidence="1" type="ORF">S06H3_40083</name>
</gene>
<organism evidence="1">
    <name type="scientific">marine sediment metagenome</name>
    <dbReference type="NCBI Taxonomy" id="412755"/>
    <lineage>
        <taxon>unclassified sequences</taxon>
        <taxon>metagenomes</taxon>
        <taxon>ecological metagenomes</taxon>
    </lineage>
</organism>
<protein>
    <submittedName>
        <fullName evidence="1">Uncharacterized protein</fullName>
    </submittedName>
</protein>
<evidence type="ECO:0000313" key="1">
    <source>
        <dbReference type="EMBL" id="GAI34702.1"/>
    </source>
</evidence>
<dbReference type="EMBL" id="BARV01024571">
    <property type="protein sequence ID" value="GAI34702.1"/>
    <property type="molecule type" value="Genomic_DNA"/>
</dbReference>
<name>X1MSP9_9ZZZZ</name>
<proteinExistence type="predicted"/>
<sequence length="60" mass="7130">MFIFDFADLNDNWKYFLNGKYSKLDIELKGKIKVFFNVNSANYVYMSSYSFISDTVFKTT</sequence>
<accession>X1MSP9</accession>
<reference evidence="1" key="1">
    <citation type="journal article" date="2014" name="Front. Microbiol.">
        <title>High frequency of phylogenetically diverse reductive dehalogenase-homologous genes in deep subseafloor sedimentary metagenomes.</title>
        <authorList>
            <person name="Kawai M."/>
            <person name="Futagami T."/>
            <person name="Toyoda A."/>
            <person name="Takaki Y."/>
            <person name="Nishi S."/>
            <person name="Hori S."/>
            <person name="Arai W."/>
            <person name="Tsubouchi T."/>
            <person name="Morono Y."/>
            <person name="Uchiyama I."/>
            <person name="Ito T."/>
            <person name="Fujiyama A."/>
            <person name="Inagaki F."/>
            <person name="Takami H."/>
        </authorList>
    </citation>
    <scope>NUCLEOTIDE SEQUENCE</scope>
    <source>
        <strain evidence="1">Expedition CK06-06</strain>
    </source>
</reference>
<comment type="caution">
    <text evidence="1">The sequence shown here is derived from an EMBL/GenBank/DDBJ whole genome shotgun (WGS) entry which is preliminary data.</text>
</comment>
<feature type="non-terminal residue" evidence="1">
    <location>
        <position position="60"/>
    </location>
</feature>
<dbReference type="AlphaFoldDB" id="X1MSP9"/>